<dbReference type="InterPro" id="IPR008991">
    <property type="entry name" value="Translation_prot_SH3-like_sf"/>
</dbReference>
<dbReference type="FunFam" id="2.30.30.30:FF:000006">
    <property type="entry name" value="60S ribosomal protein L8"/>
    <property type="match status" value="1"/>
</dbReference>
<comment type="caution">
    <text evidence="14">The sequence shown here is derived from an EMBL/GenBank/DDBJ whole genome shotgun (WGS) entry which is preliminary data.</text>
</comment>
<name>A0A4Y2A9F0_ARAVE</name>
<evidence type="ECO:0000313" key="15">
    <source>
        <dbReference type="Proteomes" id="UP000499080"/>
    </source>
</evidence>
<evidence type="ECO:0000313" key="14">
    <source>
        <dbReference type="EMBL" id="GBL75544.1"/>
    </source>
</evidence>
<reference evidence="14 15" key="1">
    <citation type="journal article" date="2019" name="Sci. Rep.">
        <title>Orb-weaving spider Araneus ventricosus genome elucidates the spidroin gene catalogue.</title>
        <authorList>
            <person name="Kono N."/>
            <person name="Nakamura H."/>
            <person name="Ohtoshi R."/>
            <person name="Moran D.A.P."/>
            <person name="Shinohara A."/>
            <person name="Yoshida Y."/>
            <person name="Fujiwara M."/>
            <person name="Mori M."/>
            <person name="Tomita M."/>
            <person name="Arakawa K."/>
        </authorList>
    </citation>
    <scope>NUCLEOTIDE SEQUENCE [LARGE SCALE GENOMIC DNA]</scope>
</reference>
<dbReference type="InterPro" id="IPR022666">
    <property type="entry name" value="Ribosomal_uL2_RNA-bd_dom"/>
</dbReference>
<dbReference type="SUPFAM" id="SSF50249">
    <property type="entry name" value="Nucleic acid-binding proteins"/>
    <property type="match status" value="1"/>
</dbReference>
<evidence type="ECO:0000256" key="6">
    <source>
        <dbReference type="ARBA" id="ARBA00022980"/>
    </source>
</evidence>
<keyword evidence="5" id="KW-0694">RNA-binding</keyword>
<dbReference type="InterPro" id="IPR014726">
    <property type="entry name" value="Ribosomal_uL2_dom3"/>
</dbReference>
<evidence type="ECO:0000256" key="9">
    <source>
        <dbReference type="ARBA" id="ARBA00035242"/>
    </source>
</evidence>
<evidence type="ECO:0000259" key="12">
    <source>
        <dbReference type="SMART" id="SM01382"/>
    </source>
</evidence>
<protein>
    <recommendedName>
        <fullName evidence="9">Large ribosomal subunit protein uL2</fullName>
    </recommendedName>
    <alternativeName>
        <fullName evidence="10">60S ribosomal protein L8</fullName>
    </alternativeName>
</protein>
<dbReference type="PANTHER" id="PTHR13691">
    <property type="entry name" value="RIBOSOMAL PROTEIN L2"/>
    <property type="match status" value="1"/>
</dbReference>
<accession>A0A4Y2A9F0</accession>
<dbReference type="SMART" id="SM01382">
    <property type="entry name" value="Ribosomal_L2_C"/>
    <property type="match status" value="1"/>
</dbReference>
<organism evidence="14 15">
    <name type="scientific">Araneus ventricosus</name>
    <name type="common">Orbweaver spider</name>
    <name type="synonym">Epeira ventricosa</name>
    <dbReference type="NCBI Taxonomy" id="182803"/>
    <lineage>
        <taxon>Eukaryota</taxon>
        <taxon>Metazoa</taxon>
        <taxon>Ecdysozoa</taxon>
        <taxon>Arthropoda</taxon>
        <taxon>Chelicerata</taxon>
        <taxon>Arachnida</taxon>
        <taxon>Araneae</taxon>
        <taxon>Araneomorphae</taxon>
        <taxon>Entelegynae</taxon>
        <taxon>Araneoidea</taxon>
        <taxon>Araneidae</taxon>
        <taxon>Araneus</taxon>
    </lineage>
</organism>
<dbReference type="Gene3D" id="2.30.30.30">
    <property type="match status" value="1"/>
</dbReference>
<comment type="similarity">
    <text evidence="2">Belongs to the universal ribosomal protein uL2 family.</text>
</comment>
<feature type="domain" description="Large ribosomal subunit protein uL2 RNA-binding" evidence="13">
    <location>
        <begin position="111"/>
        <end position="190"/>
    </location>
</feature>
<dbReference type="GO" id="GO:0022625">
    <property type="term" value="C:cytosolic large ribosomal subunit"/>
    <property type="evidence" value="ECO:0007669"/>
    <property type="project" value="TreeGrafter"/>
</dbReference>
<sequence length="358" mass="39216">MTEGVFIDWDRLGARTSLEFYPLCELIHSQSSPHYSTPNKILEDHANKKKPFRPSKNPKNPLELTEETEQKLKLTAAETSLGDATLLTQIARSLTASIFAMGRVIRAQRKGAGSVFKSHTKHRKGAPKLRAVDYAERHGYIKGIVKEIIHDPGRGAPLAIVVFRDPYRYKQKKELFIAAEGMYTGQFIYCGKKAVLQVGNVLPVGTMPEGTIICNLEEKSGDRGRLARGSGNYATVISHNPDSKKTRVKLPSGAKKVLPSSNRAMVGIVAGGGRIDKPILKAGRAYHKYKAKRNSWPKVRGVAMNPVEHPHGGGNHQHIGKASTVRRDASAGRKVGLIAARRTGRIRGGKTSVHGKDD</sequence>
<evidence type="ECO:0000256" key="1">
    <source>
        <dbReference type="ARBA" id="ARBA00004496"/>
    </source>
</evidence>
<dbReference type="PANTHER" id="PTHR13691:SF16">
    <property type="entry name" value="LARGE RIBOSOMAL SUBUNIT PROTEIN UL2"/>
    <property type="match status" value="1"/>
</dbReference>
<evidence type="ECO:0000256" key="5">
    <source>
        <dbReference type="ARBA" id="ARBA00022884"/>
    </source>
</evidence>
<evidence type="ECO:0000256" key="3">
    <source>
        <dbReference type="ARBA" id="ARBA00022490"/>
    </source>
</evidence>
<dbReference type="GO" id="GO:0002181">
    <property type="term" value="P:cytoplasmic translation"/>
    <property type="evidence" value="ECO:0007669"/>
    <property type="project" value="TreeGrafter"/>
</dbReference>
<feature type="domain" description="Large ribosomal subunit protein uL2 C-terminal" evidence="12">
    <location>
        <begin position="196"/>
        <end position="331"/>
    </location>
</feature>
<dbReference type="InterPro" id="IPR022671">
    <property type="entry name" value="Ribosomal_uL2_CS"/>
</dbReference>
<keyword evidence="15" id="KW-1185">Reference proteome</keyword>
<dbReference type="OrthoDB" id="10267824at2759"/>
<dbReference type="GO" id="GO:0019843">
    <property type="term" value="F:rRNA binding"/>
    <property type="evidence" value="ECO:0007669"/>
    <property type="project" value="UniProtKB-KW"/>
</dbReference>
<evidence type="ECO:0000256" key="10">
    <source>
        <dbReference type="ARBA" id="ARBA00035350"/>
    </source>
</evidence>
<evidence type="ECO:0000256" key="8">
    <source>
        <dbReference type="ARBA" id="ARBA00034092"/>
    </source>
</evidence>
<dbReference type="Proteomes" id="UP000499080">
    <property type="component" value="Unassembled WGS sequence"/>
</dbReference>
<keyword evidence="4" id="KW-0699">rRNA-binding</keyword>
<dbReference type="PROSITE" id="PS00467">
    <property type="entry name" value="RIBOSOMAL_L2"/>
    <property type="match status" value="1"/>
</dbReference>
<evidence type="ECO:0000256" key="11">
    <source>
        <dbReference type="SAM" id="MobiDB-lite"/>
    </source>
</evidence>
<dbReference type="EMBL" id="BGPR01000008">
    <property type="protein sequence ID" value="GBL75544.1"/>
    <property type="molecule type" value="Genomic_DNA"/>
</dbReference>
<evidence type="ECO:0000259" key="13">
    <source>
        <dbReference type="SMART" id="SM01383"/>
    </source>
</evidence>
<evidence type="ECO:0000256" key="2">
    <source>
        <dbReference type="ARBA" id="ARBA00005636"/>
    </source>
</evidence>
<dbReference type="SUPFAM" id="SSF50104">
    <property type="entry name" value="Translation proteins SH3-like domain"/>
    <property type="match status" value="1"/>
</dbReference>
<gene>
    <name evidence="14" type="primary">RpL8</name>
    <name evidence="14" type="ORF">AVEN_154886_1</name>
</gene>
<dbReference type="SMART" id="SM01383">
    <property type="entry name" value="Ribosomal_L2"/>
    <property type="match status" value="1"/>
</dbReference>
<dbReference type="Pfam" id="PF00181">
    <property type="entry name" value="Ribosomal_L2_N"/>
    <property type="match status" value="1"/>
</dbReference>
<keyword evidence="7" id="KW-0687">Ribonucleoprotein</keyword>
<evidence type="ECO:0000256" key="4">
    <source>
        <dbReference type="ARBA" id="ARBA00022730"/>
    </source>
</evidence>
<dbReference type="InterPro" id="IPR023672">
    <property type="entry name" value="Ribosomal_uL2_arc_euk"/>
</dbReference>
<dbReference type="Gene3D" id="4.10.950.10">
    <property type="entry name" value="Ribosomal protein L2, domain 3"/>
    <property type="match status" value="1"/>
</dbReference>
<keyword evidence="3" id="KW-0963">Cytoplasm</keyword>
<dbReference type="InterPro" id="IPR012340">
    <property type="entry name" value="NA-bd_OB-fold"/>
</dbReference>
<feature type="region of interest" description="Disordered" evidence="11">
    <location>
        <begin position="308"/>
        <end position="331"/>
    </location>
</feature>
<dbReference type="InterPro" id="IPR022669">
    <property type="entry name" value="Ribosomal_uL2_C"/>
</dbReference>
<comment type="subcellular location">
    <subcellularLocation>
        <location evidence="1">Cytoplasm</location>
    </subcellularLocation>
</comment>
<comment type="function">
    <text evidence="8">Component of the large ribosomal subunit. The ribosome is a large ribonucleoprotein complex responsible for the synthesis of proteins in the cell.</text>
</comment>
<dbReference type="AlphaFoldDB" id="A0A4Y2A9F0"/>
<evidence type="ECO:0000256" key="7">
    <source>
        <dbReference type="ARBA" id="ARBA00023274"/>
    </source>
</evidence>
<dbReference type="FunFam" id="4.10.950.10:FF:000002">
    <property type="entry name" value="60S ribosomal protein L2"/>
    <property type="match status" value="1"/>
</dbReference>
<dbReference type="InterPro" id="IPR014722">
    <property type="entry name" value="Rib_uL2_dom2"/>
</dbReference>
<proteinExistence type="inferred from homology"/>
<dbReference type="NCBIfam" id="NF007180">
    <property type="entry name" value="PRK09612.1"/>
    <property type="match status" value="1"/>
</dbReference>
<dbReference type="GO" id="GO:0003735">
    <property type="term" value="F:structural constituent of ribosome"/>
    <property type="evidence" value="ECO:0007669"/>
    <property type="project" value="InterPro"/>
</dbReference>
<dbReference type="Gene3D" id="2.40.50.140">
    <property type="entry name" value="Nucleic acid-binding proteins"/>
    <property type="match status" value="1"/>
</dbReference>
<dbReference type="FunFam" id="2.40.50.140:FF:000581">
    <property type="entry name" value="Ribosomal protein L8"/>
    <property type="match status" value="1"/>
</dbReference>
<keyword evidence="6 14" id="KW-0689">Ribosomal protein</keyword>
<feature type="region of interest" description="Disordered" evidence="11">
    <location>
        <begin position="45"/>
        <end position="64"/>
    </location>
</feature>
<dbReference type="InterPro" id="IPR002171">
    <property type="entry name" value="Ribosomal_uL2"/>
</dbReference>
<dbReference type="Pfam" id="PF03947">
    <property type="entry name" value="Ribosomal_L2_C"/>
    <property type="match status" value="1"/>
</dbReference>